<evidence type="ECO:0000256" key="9">
    <source>
        <dbReference type="SAM" id="Phobius"/>
    </source>
</evidence>
<evidence type="ECO:0000256" key="7">
    <source>
        <dbReference type="ARBA" id="ARBA00023177"/>
    </source>
</evidence>
<organism evidence="11 12">
    <name type="scientific">Halobium palmae</name>
    <dbReference type="NCBI Taxonomy" id="1776492"/>
    <lineage>
        <taxon>Archaea</taxon>
        <taxon>Methanobacteriati</taxon>
        <taxon>Methanobacteriota</taxon>
        <taxon>Stenosarchaea group</taxon>
        <taxon>Halobacteria</taxon>
        <taxon>Halobacteriales</taxon>
        <taxon>Haloferacaceae</taxon>
        <taxon>Halobium</taxon>
    </lineage>
</organism>
<evidence type="ECO:0000256" key="1">
    <source>
        <dbReference type="ARBA" id="ARBA00004141"/>
    </source>
</evidence>
<feature type="transmembrane region" description="Helical" evidence="9">
    <location>
        <begin position="20"/>
        <end position="38"/>
    </location>
</feature>
<dbReference type="AlphaFoldDB" id="A0ABD5S4G4"/>
<evidence type="ECO:0000256" key="3">
    <source>
        <dbReference type="ARBA" id="ARBA00022448"/>
    </source>
</evidence>
<comment type="function">
    <text evidence="8">Involved in the uptake of ammonium/ammonia (NH(4)(+)/NH(3)). Transport is electrogenic.</text>
</comment>
<dbReference type="GO" id="GO:0016020">
    <property type="term" value="C:membrane"/>
    <property type="evidence" value="ECO:0007669"/>
    <property type="project" value="UniProtKB-SubCell"/>
</dbReference>
<keyword evidence="7" id="KW-0924">Ammonia transport</keyword>
<dbReference type="Pfam" id="PF00909">
    <property type="entry name" value="Ammonium_transp"/>
    <property type="match status" value="1"/>
</dbReference>
<comment type="caution">
    <text evidence="11">The sequence shown here is derived from an EMBL/GenBank/DDBJ whole genome shotgun (WGS) entry which is preliminary data.</text>
</comment>
<evidence type="ECO:0000313" key="12">
    <source>
        <dbReference type="Proteomes" id="UP001596328"/>
    </source>
</evidence>
<evidence type="ECO:0000256" key="4">
    <source>
        <dbReference type="ARBA" id="ARBA00022692"/>
    </source>
</evidence>
<dbReference type="PANTHER" id="PTHR11730">
    <property type="entry name" value="AMMONIUM TRANSPORTER"/>
    <property type="match status" value="1"/>
</dbReference>
<keyword evidence="6 9" id="KW-0472">Membrane</keyword>
<dbReference type="InterPro" id="IPR029020">
    <property type="entry name" value="Ammonium/urea_transptr"/>
</dbReference>
<keyword evidence="5 9" id="KW-1133">Transmembrane helix</keyword>
<evidence type="ECO:0000259" key="10">
    <source>
        <dbReference type="Pfam" id="PF00909"/>
    </source>
</evidence>
<evidence type="ECO:0000256" key="5">
    <source>
        <dbReference type="ARBA" id="ARBA00022989"/>
    </source>
</evidence>
<proteinExistence type="inferred from homology"/>
<sequence length="165" mass="17019">MGLPLQVDPSTVATGVNTVWVLVVSFLIFFMQPGFALLEAGQVRAKNVGNVLMKNMTDWALGVLVYFVVGAAVATIVGGLTSSGAADLGGAFAYINSPGDWVGWLFGAVFAMTAATIVSGAVAERMDFRAYVVFAAVITGFIYPVVQGLTWSGGLLAGSGFVGQA</sequence>
<feature type="transmembrane region" description="Helical" evidence="9">
    <location>
        <begin position="101"/>
        <end position="123"/>
    </location>
</feature>
<comment type="similarity">
    <text evidence="2">Belongs to the ammonia transporter channel (TC 1.A.11.2) family.</text>
</comment>
<feature type="transmembrane region" description="Helical" evidence="9">
    <location>
        <begin position="59"/>
        <end position="81"/>
    </location>
</feature>
<keyword evidence="3" id="KW-0813">Transport</keyword>
<evidence type="ECO:0000313" key="11">
    <source>
        <dbReference type="EMBL" id="MFC6726132.1"/>
    </source>
</evidence>
<name>A0ABD5S4G4_9EURY</name>
<dbReference type="PANTHER" id="PTHR11730:SF6">
    <property type="entry name" value="AMMONIUM TRANSPORTER"/>
    <property type="match status" value="1"/>
</dbReference>
<accession>A0ABD5S4G4</accession>
<evidence type="ECO:0000256" key="2">
    <source>
        <dbReference type="ARBA" id="ARBA00005887"/>
    </source>
</evidence>
<comment type="subcellular location">
    <subcellularLocation>
        <location evidence="1">Membrane</location>
        <topology evidence="1">Multi-pass membrane protein</topology>
    </subcellularLocation>
</comment>
<keyword evidence="12" id="KW-1185">Reference proteome</keyword>
<reference evidence="11 12" key="1">
    <citation type="journal article" date="2019" name="Int. J. Syst. Evol. Microbiol.">
        <title>The Global Catalogue of Microorganisms (GCM) 10K type strain sequencing project: providing services to taxonomists for standard genome sequencing and annotation.</title>
        <authorList>
            <consortium name="The Broad Institute Genomics Platform"/>
            <consortium name="The Broad Institute Genome Sequencing Center for Infectious Disease"/>
            <person name="Wu L."/>
            <person name="Ma J."/>
        </authorList>
    </citation>
    <scope>NUCLEOTIDE SEQUENCE [LARGE SCALE GENOMIC DNA]</scope>
    <source>
        <strain evidence="11 12">NBRC 111368</strain>
    </source>
</reference>
<gene>
    <name evidence="11" type="ORF">ACFQE1_17535</name>
</gene>
<dbReference type="SUPFAM" id="SSF111352">
    <property type="entry name" value="Ammonium transporter"/>
    <property type="match status" value="1"/>
</dbReference>
<keyword evidence="4 9" id="KW-0812">Transmembrane</keyword>
<dbReference type="EMBL" id="JBHSWU010000909">
    <property type="protein sequence ID" value="MFC6726132.1"/>
    <property type="molecule type" value="Genomic_DNA"/>
</dbReference>
<protein>
    <submittedName>
        <fullName evidence="11">Ammonium transporter</fullName>
    </submittedName>
</protein>
<evidence type="ECO:0000256" key="6">
    <source>
        <dbReference type="ARBA" id="ARBA00023136"/>
    </source>
</evidence>
<dbReference type="InterPro" id="IPR024041">
    <property type="entry name" value="NH4_transpt_AmtB-like_dom"/>
</dbReference>
<dbReference type="Gene3D" id="1.10.3430.10">
    <property type="entry name" value="Ammonium transporter AmtB like domains"/>
    <property type="match status" value="1"/>
</dbReference>
<evidence type="ECO:0000256" key="8">
    <source>
        <dbReference type="ARBA" id="ARBA00045370"/>
    </source>
</evidence>
<dbReference type="Proteomes" id="UP001596328">
    <property type="component" value="Unassembled WGS sequence"/>
</dbReference>
<feature type="non-terminal residue" evidence="11">
    <location>
        <position position="165"/>
    </location>
</feature>
<feature type="domain" description="Ammonium transporter AmtB-like" evidence="10">
    <location>
        <begin position="19"/>
        <end position="162"/>
    </location>
</feature>
<feature type="transmembrane region" description="Helical" evidence="9">
    <location>
        <begin position="130"/>
        <end position="146"/>
    </location>
</feature>
<dbReference type="GO" id="GO:0072488">
    <property type="term" value="P:ammonium transmembrane transport"/>
    <property type="evidence" value="ECO:0007669"/>
    <property type="project" value="UniProtKB-KW"/>
</dbReference>